<dbReference type="SUPFAM" id="SSF55874">
    <property type="entry name" value="ATPase domain of HSP90 chaperone/DNA topoisomerase II/histidine kinase"/>
    <property type="match status" value="1"/>
</dbReference>
<evidence type="ECO:0000256" key="10">
    <source>
        <dbReference type="ARBA" id="ARBA00023136"/>
    </source>
</evidence>
<dbReference type="AlphaFoldDB" id="A0A0B2C3S0"/>
<dbReference type="STRING" id="1572751.PK98_09545"/>
<proteinExistence type="predicted"/>
<protein>
    <recommendedName>
        <fullName evidence="3">histidine kinase</fullName>
        <ecNumber evidence="3">2.7.13.3</ecNumber>
    </recommendedName>
</protein>
<dbReference type="GO" id="GO:0005886">
    <property type="term" value="C:plasma membrane"/>
    <property type="evidence" value="ECO:0007669"/>
    <property type="project" value="TreeGrafter"/>
</dbReference>
<evidence type="ECO:0000313" key="15">
    <source>
        <dbReference type="Proteomes" id="UP000030988"/>
    </source>
</evidence>
<organism evidence="14 15">
    <name type="scientific">Croceibacterium mercuriale</name>
    <dbReference type="NCBI Taxonomy" id="1572751"/>
    <lineage>
        <taxon>Bacteria</taxon>
        <taxon>Pseudomonadati</taxon>
        <taxon>Pseudomonadota</taxon>
        <taxon>Alphaproteobacteria</taxon>
        <taxon>Sphingomonadales</taxon>
        <taxon>Erythrobacteraceae</taxon>
        <taxon>Croceibacterium</taxon>
    </lineage>
</organism>
<evidence type="ECO:0000256" key="7">
    <source>
        <dbReference type="ARBA" id="ARBA00022777"/>
    </source>
</evidence>
<keyword evidence="10 11" id="KW-0472">Membrane</keyword>
<evidence type="ECO:0000256" key="5">
    <source>
        <dbReference type="ARBA" id="ARBA00022679"/>
    </source>
</evidence>
<dbReference type="PROSITE" id="PS50885">
    <property type="entry name" value="HAMP"/>
    <property type="match status" value="1"/>
</dbReference>
<keyword evidence="4" id="KW-0597">Phosphoprotein</keyword>
<keyword evidence="5" id="KW-0808">Transferase</keyword>
<sequence length="451" mass="47944">MRARLLLGGGLAILLALVLAGAGLNWLFQRHIERREVQSLEAKALELLPALRLDAVGRPLADAQPTDGRFARPASGLYWQASTSAGLIRSSSLWDQQLPVPRAVAGTNWRLRRVDGPFGHRLFVIARAIRPDASGRVVVVQFATDDDASAATMHEFRREAALALLLLWLLLMGAAAVQIALGLAPLRRVQAQLQALRRNSGARLSTDHPREVAPLVDAINALADARAADLERARHRAADLAHSLKTPLAAMAAQSRRARAEGAPQAAAAMDSTIAMAGAALEAELARARGALARDAGVGPTELLPVAEAVIAVLERTERGGRLVFTVEVPAALSLPVATAELTELLGALLENAARHARRAVRIRAGEADDTLVLQIDDDGPGMAEPDMARALQRGRRLDEAGPGHGLGLAIVTDLVEASGGALTLAQADQGGLRVLIRWSHRHDAGYRPRQ</sequence>
<dbReference type="SMART" id="SM00387">
    <property type="entry name" value="HATPase_c"/>
    <property type="match status" value="1"/>
</dbReference>
<evidence type="ECO:0000256" key="4">
    <source>
        <dbReference type="ARBA" id="ARBA00022553"/>
    </source>
</evidence>
<feature type="transmembrane region" description="Helical" evidence="11">
    <location>
        <begin position="160"/>
        <end position="184"/>
    </location>
</feature>
<dbReference type="InterPro" id="IPR004358">
    <property type="entry name" value="Sig_transdc_His_kin-like_C"/>
</dbReference>
<dbReference type="Gene3D" id="3.30.565.10">
    <property type="entry name" value="Histidine kinase-like ATPase, C-terminal domain"/>
    <property type="match status" value="1"/>
</dbReference>
<comment type="caution">
    <text evidence="14">The sequence shown here is derived from an EMBL/GenBank/DDBJ whole genome shotgun (WGS) entry which is preliminary data.</text>
</comment>
<accession>A0A0B2C3S0</accession>
<evidence type="ECO:0000256" key="6">
    <source>
        <dbReference type="ARBA" id="ARBA00022692"/>
    </source>
</evidence>
<dbReference type="InterPro" id="IPR003594">
    <property type="entry name" value="HATPase_dom"/>
</dbReference>
<gene>
    <name evidence="14" type="ORF">PK98_09545</name>
</gene>
<keyword evidence="15" id="KW-1185">Reference proteome</keyword>
<dbReference type="EMBL" id="JTDN01000001">
    <property type="protein sequence ID" value="KHL26897.1"/>
    <property type="molecule type" value="Genomic_DNA"/>
</dbReference>
<dbReference type="PRINTS" id="PR00344">
    <property type="entry name" value="BCTRLSENSOR"/>
</dbReference>
<comment type="catalytic activity">
    <reaction evidence="1">
        <text>ATP + protein L-histidine = ADP + protein N-phospho-L-histidine.</text>
        <dbReference type="EC" id="2.7.13.3"/>
    </reaction>
</comment>
<dbReference type="PROSITE" id="PS50109">
    <property type="entry name" value="HIS_KIN"/>
    <property type="match status" value="1"/>
</dbReference>
<evidence type="ECO:0000256" key="9">
    <source>
        <dbReference type="ARBA" id="ARBA00023012"/>
    </source>
</evidence>
<evidence type="ECO:0000259" key="13">
    <source>
        <dbReference type="PROSITE" id="PS50885"/>
    </source>
</evidence>
<dbReference type="EC" id="2.7.13.3" evidence="3"/>
<dbReference type="Pfam" id="PF02518">
    <property type="entry name" value="HATPase_c"/>
    <property type="match status" value="1"/>
</dbReference>
<dbReference type="PANTHER" id="PTHR45436:SF5">
    <property type="entry name" value="SENSOR HISTIDINE KINASE TRCS"/>
    <property type="match status" value="1"/>
</dbReference>
<reference evidence="14 15" key="1">
    <citation type="submission" date="2014-11" db="EMBL/GenBank/DDBJ databases">
        <title>Draft genome sequence of Kirrobacter mercurialis.</title>
        <authorList>
            <person name="Coil D.A."/>
            <person name="Eisen J.A."/>
        </authorList>
    </citation>
    <scope>NUCLEOTIDE SEQUENCE [LARGE SCALE GENOMIC DNA]</scope>
    <source>
        <strain evidence="14 15">Coronado</strain>
    </source>
</reference>
<evidence type="ECO:0000259" key="12">
    <source>
        <dbReference type="PROSITE" id="PS50109"/>
    </source>
</evidence>
<keyword evidence="8 11" id="KW-1133">Transmembrane helix</keyword>
<evidence type="ECO:0000256" key="1">
    <source>
        <dbReference type="ARBA" id="ARBA00000085"/>
    </source>
</evidence>
<feature type="domain" description="Histidine kinase" evidence="12">
    <location>
        <begin position="239"/>
        <end position="443"/>
    </location>
</feature>
<evidence type="ECO:0000256" key="8">
    <source>
        <dbReference type="ARBA" id="ARBA00022989"/>
    </source>
</evidence>
<dbReference type="InterPro" id="IPR005467">
    <property type="entry name" value="His_kinase_dom"/>
</dbReference>
<dbReference type="InterPro" id="IPR036890">
    <property type="entry name" value="HATPase_C_sf"/>
</dbReference>
<comment type="subcellular location">
    <subcellularLocation>
        <location evidence="2">Membrane</location>
    </subcellularLocation>
</comment>
<dbReference type="Proteomes" id="UP000030988">
    <property type="component" value="Unassembled WGS sequence"/>
</dbReference>
<evidence type="ECO:0000313" key="14">
    <source>
        <dbReference type="EMBL" id="KHL26897.1"/>
    </source>
</evidence>
<name>A0A0B2C3S0_9SPHN</name>
<dbReference type="InterPro" id="IPR050428">
    <property type="entry name" value="TCS_sensor_his_kinase"/>
</dbReference>
<evidence type="ECO:0000256" key="2">
    <source>
        <dbReference type="ARBA" id="ARBA00004370"/>
    </source>
</evidence>
<evidence type="ECO:0000256" key="11">
    <source>
        <dbReference type="SAM" id="Phobius"/>
    </source>
</evidence>
<dbReference type="InterPro" id="IPR003660">
    <property type="entry name" value="HAMP_dom"/>
</dbReference>
<dbReference type="GO" id="GO:0000160">
    <property type="term" value="P:phosphorelay signal transduction system"/>
    <property type="evidence" value="ECO:0007669"/>
    <property type="project" value="UniProtKB-KW"/>
</dbReference>
<evidence type="ECO:0000256" key="3">
    <source>
        <dbReference type="ARBA" id="ARBA00012438"/>
    </source>
</evidence>
<keyword evidence="9" id="KW-0902">Two-component regulatory system</keyword>
<keyword evidence="6 11" id="KW-0812">Transmembrane</keyword>
<dbReference type="GO" id="GO:0004673">
    <property type="term" value="F:protein histidine kinase activity"/>
    <property type="evidence" value="ECO:0007669"/>
    <property type="project" value="UniProtKB-EC"/>
</dbReference>
<feature type="domain" description="HAMP" evidence="13">
    <location>
        <begin position="180"/>
        <end position="231"/>
    </location>
</feature>
<dbReference type="PANTHER" id="PTHR45436">
    <property type="entry name" value="SENSOR HISTIDINE KINASE YKOH"/>
    <property type="match status" value="1"/>
</dbReference>
<keyword evidence="7 14" id="KW-0418">Kinase</keyword>